<dbReference type="EMBL" id="OZ023706">
    <property type="protein sequence ID" value="CAK9876888.1"/>
    <property type="molecule type" value="Genomic_DNA"/>
</dbReference>
<gene>
    <name evidence="1" type="ORF">CSSPJE1EN2_LOCUS18930</name>
</gene>
<organism evidence="1 2">
    <name type="scientific">Sphagnum jensenii</name>
    <dbReference type="NCBI Taxonomy" id="128206"/>
    <lineage>
        <taxon>Eukaryota</taxon>
        <taxon>Viridiplantae</taxon>
        <taxon>Streptophyta</taxon>
        <taxon>Embryophyta</taxon>
        <taxon>Bryophyta</taxon>
        <taxon>Sphagnophytina</taxon>
        <taxon>Sphagnopsida</taxon>
        <taxon>Sphagnales</taxon>
        <taxon>Sphagnaceae</taxon>
        <taxon>Sphagnum</taxon>
    </lineage>
</organism>
<evidence type="ECO:0000313" key="2">
    <source>
        <dbReference type="Proteomes" id="UP001497522"/>
    </source>
</evidence>
<name>A0ABP1BM90_9BRYO</name>
<accession>A0ABP1BM90</accession>
<protein>
    <submittedName>
        <fullName evidence="1">Uncharacterized protein</fullName>
    </submittedName>
</protein>
<sequence>MEEELERIESVLSSPTATKIILCKATIGWCNNPHVGLSLHNSNKQLAIVYSKEDCIALA</sequence>
<keyword evidence="2" id="KW-1185">Reference proteome</keyword>
<reference evidence="1" key="1">
    <citation type="submission" date="2024-03" db="EMBL/GenBank/DDBJ databases">
        <authorList>
            <consortium name="ELIXIR-Norway"/>
            <consortium name="Elixir Norway"/>
        </authorList>
    </citation>
    <scope>NUCLEOTIDE SEQUENCE</scope>
</reference>
<dbReference type="Proteomes" id="UP001497522">
    <property type="component" value="Chromosome 5"/>
</dbReference>
<evidence type="ECO:0000313" key="1">
    <source>
        <dbReference type="EMBL" id="CAK9876888.1"/>
    </source>
</evidence>
<proteinExistence type="predicted"/>